<proteinExistence type="predicted"/>
<feature type="domain" description="C2" evidence="2">
    <location>
        <begin position="32"/>
        <end position="77"/>
    </location>
</feature>
<dbReference type="GO" id="GO:0031340">
    <property type="term" value="P:positive regulation of vesicle fusion"/>
    <property type="evidence" value="ECO:0007669"/>
    <property type="project" value="TreeGrafter"/>
</dbReference>
<dbReference type="AlphaFoldDB" id="A0A074ZHR4"/>
<accession>A0A074ZHR4</accession>
<dbReference type="GO" id="GO:0065002">
    <property type="term" value="P:intracellular protein transmembrane transport"/>
    <property type="evidence" value="ECO:0007669"/>
    <property type="project" value="TreeGrafter"/>
</dbReference>
<feature type="region of interest" description="Disordered" evidence="1">
    <location>
        <begin position="77"/>
        <end position="138"/>
    </location>
</feature>
<dbReference type="GO" id="GO:0005544">
    <property type="term" value="F:calcium-dependent phospholipid binding"/>
    <property type="evidence" value="ECO:0007669"/>
    <property type="project" value="InterPro"/>
</dbReference>
<evidence type="ECO:0000259" key="2">
    <source>
        <dbReference type="Pfam" id="PF23025"/>
    </source>
</evidence>
<dbReference type="GO" id="GO:0005886">
    <property type="term" value="C:plasma membrane"/>
    <property type="evidence" value="ECO:0007669"/>
    <property type="project" value="TreeGrafter"/>
</dbReference>
<dbReference type="CTD" id="20328945"/>
<sequence>METPDMWSDQSTTSSISVSPVERVRPFRRADSGELQRKLGLKVLNLGGNSVIGYQLHFDLEGETGVVVRGIGTAVRLRKQTAPRSPPSSPVGAPPRLPGSIELNTESPVGSADTPSALEREAPFKGSTGNLSQAMELG</sequence>
<dbReference type="RefSeq" id="XP_009173458.1">
    <property type="nucleotide sequence ID" value="XM_009175194.1"/>
</dbReference>
<dbReference type="InterPro" id="IPR038983">
    <property type="entry name" value="C2CD5"/>
</dbReference>
<reference evidence="3 4" key="1">
    <citation type="submission" date="2013-11" db="EMBL/GenBank/DDBJ databases">
        <title>Opisthorchis viverrini - life in the bile duct.</title>
        <authorList>
            <person name="Young N.D."/>
            <person name="Nagarajan N."/>
            <person name="Lin S.J."/>
            <person name="Korhonen P.K."/>
            <person name="Jex A.R."/>
            <person name="Hall R.S."/>
            <person name="Safavi-Hemami H."/>
            <person name="Kaewkong W."/>
            <person name="Bertrand D."/>
            <person name="Gao S."/>
            <person name="Seet Q."/>
            <person name="Wongkham S."/>
            <person name="Teh B.T."/>
            <person name="Wongkham C."/>
            <person name="Intapan P.M."/>
            <person name="Maleewong W."/>
            <person name="Yang X."/>
            <person name="Hu M."/>
            <person name="Wang Z."/>
            <person name="Hofmann A."/>
            <person name="Sternberg P.W."/>
            <person name="Tan P."/>
            <person name="Wang J."/>
            <person name="Gasser R.B."/>
        </authorList>
    </citation>
    <scope>NUCLEOTIDE SEQUENCE [LARGE SCALE GENOMIC DNA]</scope>
</reference>
<dbReference type="PANTHER" id="PTHR37412">
    <property type="entry name" value="C2 DOMAIN-CONTAINING PROTEIN 5"/>
    <property type="match status" value="1"/>
</dbReference>
<evidence type="ECO:0000256" key="1">
    <source>
        <dbReference type="SAM" id="MobiDB-lite"/>
    </source>
</evidence>
<feature type="compositionally biased region" description="Low complexity" evidence="1">
    <location>
        <begin position="8"/>
        <end position="19"/>
    </location>
</feature>
<organism evidence="3 4">
    <name type="scientific">Opisthorchis viverrini</name>
    <name type="common">Southeast Asian liver fluke</name>
    <dbReference type="NCBI Taxonomy" id="6198"/>
    <lineage>
        <taxon>Eukaryota</taxon>
        <taxon>Metazoa</taxon>
        <taxon>Spiralia</taxon>
        <taxon>Lophotrochozoa</taxon>
        <taxon>Platyhelminthes</taxon>
        <taxon>Trematoda</taxon>
        <taxon>Digenea</taxon>
        <taxon>Opisthorchiida</taxon>
        <taxon>Opisthorchiata</taxon>
        <taxon>Opisthorchiidae</taxon>
        <taxon>Opisthorchis</taxon>
    </lineage>
</organism>
<evidence type="ECO:0000313" key="4">
    <source>
        <dbReference type="Proteomes" id="UP000054324"/>
    </source>
</evidence>
<dbReference type="GO" id="GO:0010828">
    <property type="term" value="P:positive regulation of D-glucose transmembrane transport"/>
    <property type="evidence" value="ECO:0007669"/>
    <property type="project" value="TreeGrafter"/>
</dbReference>
<dbReference type="InterPro" id="IPR056431">
    <property type="entry name" value="C2CD5_YbjQ-rel_dom"/>
</dbReference>
<dbReference type="GO" id="GO:0090314">
    <property type="term" value="P:positive regulation of protein targeting to membrane"/>
    <property type="evidence" value="ECO:0007669"/>
    <property type="project" value="TreeGrafter"/>
</dbReference>
<gene>
    <name evidence="3" type="ORF">T265_14779</name>
</gene>
<dbReference type="PANTHER" id="PTHR37412:SF2">
    <property type="entry name" value="C2 DOMAIN-CONTAINING PROTEIN 5"/>
    <property type="match status" value="1"/>
</dbReference>
<dbReference type="GeneID" id="20328945"/>
<dbReference type="GO" id="GO:0072659">
    <property type="term" value="P:protein localization to plasma membrane"/>
    <property type="evidence" value="ECO:0007669"/>
    <property type="project" value="TreeGrafter"/>
</dbReference>
<feature type="region of interest" description="Disordered" evidence="1">
    <location>
        <begin position="1"/>
        <end position="20"/>
    </location>
</feature>
<evidence type="ECO:0000313" key="3">
    <source>
        <dbReference type="EMBL" id="KER22800.1"/>
    </source>
</evidence>
<dbReference type="GO" id="GO:0005509">
    <property type="term" value="F:calcium ion binding"/>
    <property type="evidence" value="ECO:0007669"/>
    <property type="project" value="TreeGrafter"/>
</dbReference>
<feature type="compositionally biased region" description="Pro residues" evidence="1">
    <location>
        <begin position="84"/>
        <end position="97"/>
    </location>
</feature>
<dbReference type="KEGG" id="ovi:T265_14779"/>
<feature type="non-terminal residue" evidence="3">
    <location>
        <position position="138"/>
    </location>
</feature>
<name>A0A074ZHR4_OPIVI</name>
<dbReference type="EMBL" id="KL596879">
    <property type="protein sequence ID" value="KER22800.1"/>
    <property type="molecule type" value="Genomic_DNA"/>
</dbReference>
<dbReference type="Pfam" id="PF23025">
    <property type="entry name" value="YbjQ_2"/>
    <property type="match status" value="1"/>
</dbReference>
<dbReference type="OrthoDB" id="419768at2759"/>
<protein>
    <recommendedName>
        <fullName evidence="2">C2 domain-containing protein</fullName>
    </recommendedName>
</protein>
<dbReference type="Proteomes" id="UP000054324">
    <property type="component" value="Unassembled WGS sequence"/>
</dbReference>
<feature type="compositionally biased region" description="Polar residues" evidence="1">
    <location>
        <begin position="127"/>
        <end position="138"/>
    </location>
</feature>
<keyword evidence="4" id="KW-1185">Reference proteome</keyword>